<evidence type="ECO:0000313" key="5">
    <source>
        <dbReference type="Proteomes" id="UP001187192"/>
    </source>
</evidence>
<dbReference type="Proteomes" id="UP001187192">
    <property type="component" value="Unassembled WGS sequence"/>
</dbReference>
<gene>
    <name evidence="1" type="ORF">TIFTF001_047569</name>
    <name evidence="2" type="ORF">TIFTF001_047572</name>
    <name evidence="3" type="ORF">TIFTF001_047575</name>
    <name evidence="4" type="ORF">TIFTF001_047578</name>
</gene>
<dbReference type="EMBL" id="BTGU01005470">
    <property type="protein sequence ID" value="GMN23574.1"/>
    <property type="molecule type" value="Genomic_DNA"/>
</dbReference>
<accession>A0AA87Z8Y8</accession>
<dbReference type="EMBL" id="BTGU01005473">
    <property type="protein sequence ID" value="GMN23656.1"/>
    <property type="molecule type" value="Genomic_DNA"/>
</dbReference>
<proteinExistence type="predicted"/>
<evidence type="ECO:0000313" key="4">
    <source>
        <dbReference type="EMBL" id="GMN23656.1"/>
    </source>
</evidence>
<dbReference type="AlphaFoldDB" id="A0AA87Z8Y8"/>
<sequence length="162" mass="18452">MVRTRTQVHPNPQEPDLANVVAMLQQQLLQQPEETNRLREQIARLNQVPRANEIPPQGNPAPPVVPQVPEVRQEVPPNFEVLLAPAGMQANPPVVREDLLYERFRRMKAPEFEGLMDPIEADNWLMDIQVILDFMGLMEQERVLCASFVLKCSGYELAIFCG</sequence>
<protein>
    <submittedName>
        <fullName evidence="4">Uncharacterized protein</fullName>
    </submittedName>
</protein>
<evidence type="ECO:0000313" key="2">
    <source>
        <dbReference type="EMBL" id="GMN23604.1"/>
    </source>
</evidence>
<organism evidence="4 5">
    <name type="scientific">Ficus carica</name>
    <name type="common">Common fig</name>
    <dbReference type="NCBI Taxonomy" id="3494"/>
    <lineage>
        <taxon>Eukaryota</taxon>
        <taxon>Viridiplantae</taxon>
        <taxon>Streptophyta</taxon>
        <taxon>Embryophyta</taxon>
        <taxon>Tracheophyta</taxon>
        <taxon>Spermatophyta</taxon>
        <taxon>Magnoliopsida</taxon>
        <taxon>eudicotyledons</taxon>
        <taxon>Gunneridae</taxon>
        <taxon>Pentapetalae</taxon>
        <taxon>rosids</taxon>
        <taxon>fabids</taxon>
        <taxon>Rosales</taxon>
        <taxon>Moraceae</taxon>
        <taxon>Ficeae</taxon>
        <taxon>Ficus</taxon>
    </lineage>
</organism>
<keyword evidence="5" id="KW-1185">Reference proteome</keyword>
<reference evidence="4" key="1">
    <citation type="submission" date="2023-07" db="EMBL/GenBank/DDBJ databases">
        <title>draft genome sequence of fig (Ficus carica).</title>
        <authorList>
            <person name="Takahashi T."/>
            <person name="Nishimura K."/>
        </authorList>
    </citation>
    <scope>NUCLEOTIDE SEQUENCE</scope>
</reference>
<comment type="caution">
    <text evidence="4">The sequence shown here is derived from an EMBL/GenBank/DDBJ whole genome shotgun (WGS) entry which is preliminary data.</text>
</comment>
<dbReference type="EMBL" id="BTGU01005471">
    <property type="protein sequence ID" value="GMN23604.1"/>
    <property type="molecule type" value="Genomic_DNA"/>
</dbReference>
<dbReference type="EMBL" id="BTGU01005472">
    <property type="protein sequence ID" value="GMN23633.1"/>
    <property type="molecule type" value="Genomic_DNA"/>
</dbReference>
<name>A0AA87Z8Y8_FICCA</name>
<evidence type="ECO:0000313" key="1">
    <source>
        <dbReference type="EMBL" id="GMN23574.1"/>
    </source>
</evidence>
<evidence type="ECO:0000313" key="3">
    <source>
        <dbReference type="EMBL" id="GMN23633.1"/>
    </source>
</evidence>